<dbReference type="Gene3D" id="3.40.50.2000">
    <property type="entry name" value="Glycogen Phosphorylase B"/>
    <property type="match status" value="2"/>
</dbReference>
<evidence type="ECO:0000313" key="3">
    <source>
        <dbReference type="EMBL" id="MBS3647547.1"/>
    </source>
</evidence>
<dbReference type="AlphaFoldDB" id="A0A942E2Y1"/>
<dbReference type="Pfam" id="PF13439">
    <property type="entry name" value="Glyco_transf_4"/>
    <property type="match status" value="1"/>
</dbReference>
<feature type="domain" description="Glycosyltransferase subfamily 4-like N-terminal" evidence="2">
    <location>
        <begin position="18"/>
        <end position="185"/>
    </location>
</feature>
<feature type="domain" description="Glycosyl transferase family 1" evidence="1">
    <location>
        <begin position="243"/>
        <end position="336"/>
    </location>
</feature>
<dbReference type="Pfam" id="PF00534">
    <property type="entry name" value="Glycos_transf_1"/>
    <property type="match status" value="1"/>
</dbReference>
<dbReference type="PANTHER" id="PTHR46401:SF8">
    <property type="entry name" value="BLL6006 PROTEIN"/>
    <property type="match status" value="1"/>
</dbReference>
<dbReference type="InterPro" id="IPR001296">
    <property type="entry name" value="Glyco_trans_1"/>
</dbReference>
<organism evidence="3 4">
    <name type="scientific">Pseudaminobacter soli</name>
    <name type="common">ex Zhang et al. 2022</name>
    <dbReference type="NCBI Taxonomy" id="2831468"/>
    <lineage>
        <taxon>Bacteria</taxon>
        <taxon>Pseudomonadati</taxon>
        <taxon>Pseudomonadota</taxon>
        <taxon>Alphaproteobacteria</taxon>
        <taxon>Hyphomicrobiales</taxon>
        <taxon>Phyllobacteriaceae</taxon>
        <taxon>Pseudaminobacter</taxon>
    </lineage>
</organism>
<protein>
    <submittedName>
        <fullName evidence="3">Glycosyltransferase family 4 protein</fullName>
    </submittedName>
</protein>
<proteinExistence type="predicted"/>
<accession>A0A942E2Y1</accession>
<comment type="caution">
    <text evidence="3">The sequence shown here is derived from an EMBL/GenBank/DDBJ whole genome shotgun (WGS) entry which is preliminary data.</text>
</comment>
<dbReference type="PANTHER" id="PTHR46401">
    <property type="entry name" value="GLYCOSYLTRANSFERASE WBBK-RELATED"/>
    <property type="match status" value="1"/>
</dbReference>
<dbReference type="InterPro" id="IPR028098">
    <property type="entry name" value="Glyco_trans_4-like_N"/>
</dbReference>
<keyword evidence="4" id="KW-1185">Reference proteome</keyword>
<evidence type="ECO:0000259" key="2">
    <source>
        <dbReference type="Pfam" id="PF13439"/>
    </source>
</evidence>
<gene>
    <name evidence="3" type="ORF">KEU06_02760</name>
</gene>
<dbReference type="RefSeq" id="WP_188253064.1">
    <property type="nucleotide sequence ID" value="NZ_JABVCF010000001.1"/>
</dbReference>
<dbReference type="EMBL" id="JAGWCR010000001">
    <property type="protein sequence ID" value="MBS3647547.1"/>
    <property type="molecule type" value="Genomic_DNA"/>
</dbReference>
<dbReference type="GO" id="GO:0016757">
    <property type="term" value="F:glycosyltransferase activity"/>
    <property type="evidence" value="ECO:0007669"/>
    <property type="project" value="InterPro"/>
</dbReference>
<reference evidence="3" key="1">
    <citation type="submission" date="2021-04" db="EMBL/GenBank/DDBJ databases">
        <title>Pseudaminobacter soli sp. nov., isolated from paddy soil contaminated by heavy metals.</title>
        <authorList>
            <person name="Zhang K."/>
        </authorList>
    </citation>
    <scope>NUCLEOTIDE SEQUENCE</scope>
    <source>
        <strain evidence="3">19-2017</strain>
    </source>
</reference>
<evidence type="ECO:0000259" key="1">
    <source>
        <dbReference type="Pfam" id="PF00534"/>
    </source>
</evidence>
<dbReference type="Proteomes" id="UP000680348">
    <property type="component" value="Unassembled WGS sequence"/>
</dbReference>
<dbReference type="CDD" id="cd03801">
    <property type="entry name" value="GT4_PimA-like"/>
    <property type="match status" value="1"/>
</dbReference>
<dbReference type="SUPFAM" id="SSF53756">
    <property type="entry name" value="UDP-Glycosyltransferase/glycogen phosphorylase"/>
    <property type="match status" value="1"/>
</dbReference>
<evidence type="ECO:0000313" key="4">
    <source>
        <dbReference type="Proteomes" id="UP000680348"/>
    </source>
</evidence>
<name>A0A942E2Y1_9HYPH</name>
<sequence>MLRSLAQPRRILMTVDAVGGVWNYAMTLGRELKRMGMSIVFAGVGPGPSAEQQAQAEAIGTVVWLQTPPDWMTDRPEVLDGLKDELPALVREHAIDLVHLNAPSQAAGLEVPCPVVVISHSCVVTWFHAVLGEPVPDGWRWHEERNRQGFERADAIVAPSTSHAALMQACYGPIARLSAVYNAVEEIASAGEREPIVVAAARWWDNGKNAAVFDEAAANSAWPVRAIGATRGPNGEHVEFRHARATGSIPAFEIRSAFSQAGLFVSPSLYEPFGLAALEAALSSTPLLLADIPTYRELWDGAALFFPPRDAAALSDAINSLAGDPERRRQLGRLAAERARRFSPRSQAAAMAALYQNAVEAVARGR</sequence>